<keyword evidence="4" id="KW-0520">NAD</keyword>
<dbReference type="KEGG" id="mtr:11440157"/>
<dbReference type="FunFam" id="3.40.50.10140:FF:000007">
    <property type="entry name" value="Disease resistance protein (TIR-NBS-LRR class)"/>
    <property type="match status" value="1"/>
</dbReference>
<dbReference type="InterPro" id="IPR044974">
    <property type="entry name" value="Disease_R_plants"/>
</dbReference>
<evidence type="ECO:0000313" key="9">
    <source>
        <dbReference type="Proteomes" id="UP000002051"/>
    </source>
</evidence>
<evidence type="ECO:0000256" key="2">
    <source>
        <dbReference type="ARBA" id="ARBA00022737"/>
    </source>
</evidence>
<dbReference type="InterPro" id="IPR002182">
    <property type="entry name" value="NB-ARC"/>
</dbReference>
<dbReference type="Gene3D" id="3.40.50.300">
    <property type="entry name" value="P-loop containing nucleotide triphosphate hydrolases"/>
    <property type="match status" value="1"/>
</dbReference>
<dbReference type="Pfam" id="PF23282">
    <property type="entry name" value="WHD_ROQ1"/>
    <property type="match status" value="1"/>
</dbReference>
<dbReference type="PROSITE" id="PS50104">
    <property type="entry name" value="TIR"/>
    <property type="match status" value="1"/>
</dbReference>
<dbReference type="SUPFAM" id="SSF52200">
    <property type="entry name" value="Toll/Interleukin receptor TIR domain"/>
    <property type="match status" value="1"/>
</dbReference>
<evidence type="ECO:0000256" key="1">
    <source>
        <dbReference type="ARBA" id="ARBA00022614"/>
    </source>
</evidence>
<dbReference type="HOGENOM" id="CLU_001561_5_0_1"/>
<dbReference type="Proteomes" id="UP000265566">
    <property type="component" value="Chromosome 8"/>
</dbReference>
<dbReference type="InterPro" id="IPR035897">
    <property type="entry name" value="Toll_tir_struct_dom_sf"/>
</dbReference>
<dbReference type="OrthoDB" id="1357022at2759"/>
<reference evidence="8" key="3">
    <citation type="submission" date="2015-04" db="UniProtKB">
        <authorList>
            <consortium name="EnsemblPlants"/>
        </authorList>
    </citation>
    <scope>IDENTIFICATION</scope>
    <source>
        <strain evidence="8">cv. Jemalong A17</strain>
    </source>
</reference>
<evidence type="ECO:0000256" key="3">
    <source>
        <dbReference type="ARBA" id="ARBA00022821"/>
    </source>
</evidence>
<dbReference type="PANTHER" id="PTHR11017:SF431">
    <property type="entry name" value="ADP-RIBOSYL CYCLASE_CYCLIC ADP-RIBOSE HYDROLASE"/>
    <property type="match status" value="1"/>
</dbReference>
<protein>
    <submittedName>
        <fullName evidence="6">Disease resistance protein (TIR-NBS-LRR class)</fullName>
    </submittedName>
    <submittedName>
        <fullName evidence="7">Putative TIR domain, P-loop containing nucleoside triphosphate hydrolase</fullName>
    </submittedName>
</protein>
<dbReference type="OMA" id="HGFVGNL"/>
<dbReference type="AlphaFoldDB" id="G7LC17"/>
<dbReference type="Pfam" id="PF00931">
    <property type="entry name" value="NB-ARC"/>
    <property type="match status" value="1"/>
</dbReference>
<dbReference type="InterPro" id="IPR003593">
    <property type="entry name" value="AAA+_ATPase"/>
</dbReference>
<dbReference type="GO" id="GO:0006952">
    <property type="term" value="P:defense response"/>
    <property type="evidence" value="ECO:0007669"/>
    <property type="project" value="InterPro"/>
</dbReference>
<dbReference type="Gramene" id="rna48344">
    <property type="protein sequence ID" value="RHN41964.1"/>
    <property type="gene ID" value="gene48344"/>
</dbReference>
<evidence type="ECO:0000313" key="8">
    <source>
        <dbReference type="EnsemblPlants" id="AET03767"/>
    </source>
</evidence>
<dbReference type="SUPFAM" id="SSF52058">
    <property type="entry name" value="L domain-like"/>
    <property type="match status" value="1"/>
</dbReference>
<keyword evidence="2" id="KW-0677">Repeat</keyword>
<dbReference type="GO" id="GO:0007165">
    <property type="term" value="P:signal transduction"/>
    <property type="evidence" value="ECO:0007669"/>
    <property type="project" value="InterPro"/>
</dbReference>
<dbReference type="Pfam" id="PF01582">
    <property type="entry name" value="TIR"/>
    <property type="match status" value="1"/>
</dbReference>
<dbReference type="PANTHER" id="PTHR11017">
    <property type="entry name" value="LEUCINE-RICH REPEAT-CONTAINING PROTEIN"/>
    <property type="match status" value="1"/>
</dbReference>
<dbReference type="InterPro" id="IPR042197">
    <property type="entry name" value="Apaf_helical"/>
</dbReference>
<dbReference type="InterPro" id="IPR058192">
    <property type="entry name" value="WHD_ROQ1-like"/>
</dbReference>
<dbReference type="InterPro" id="IPR058546">
    <property type="entry name" value="RPS4B/Roq1-like_LRR"/>
</dbReference>
<accession>G7LC17</accession>
<dbReference type="Gene3D" id="3.80.10.10">
    <property type="entry name" value="Ribonuclease Inhibitor"/>
    <property type="match status" value="2"/>
</dbReference>
<dbReference type="Gene3D" id="1.10.8.430">
    <property type="entry name" value="Helical domain of apoptotic protease-activating factors"/>
    <property type="match status" value="1"/>
</dbReference>
<dbReference type="PaxDb" id="3880-AET03767"/>
<dbReference type="Gene3D" id="3.40.50.10140">
    <property type="entry name" value="Toll/interleukin-1 receptor homology (TIR) domain"/>
    <property type="match status" value="1"/>
</dbReference>
<evidence type="ECO:0000313" key="6">
    <source>
        <dbReference type="EMBL" id="AET03767.1"/>
    </source>
</evidence>
<reference evidence="7" key="4">
    <citation type="journal article" date="2018" name="Nat. Plants">
        <title>Whole-genome landscape of Medicago truncatula symbiotic genes.</title>
        <authorList>
            <person name="Pecrix Y."/>
            <person name="Gamas P."/>
            <person name="Carrere S."/>
        </authorList>
    </citation>
    <scope>NUCLEOTIDE SEQUENCE</scope>
    <source>
        <tissue evidence="7">Leaves</tissue>
    </source>
</reference>
<dbReference type="InterPro" id="IPR027417">
    <property type="entry name" value="P-loop_NTPase"/>
</dbReference>
<organism evidence="6 9">
    <name type="scientific">Medicago truncatula</name>
    <name type="common">Barrel medic</name>
    <name type="synonym">Medicago tribuloides</name>
    <dbReference type="NCBI Taxonomy" id="3880"/>
    <lineage>
        <taxon>Eukaryota</taxon>
        <taxon>Viridiplantae</taxon>
        <taxon>Streptophyta</taxon>
        <taxon>Embryophyta</taxon>
        <taxon>Tracheophyta</taxon>
        <taxon>Spermatophyta</taxon>
        <taxon>Magnoliopsida</taxon>
        <taxon>eudicotyledons</taxon>
        <taxon>Gunneridae</taxon>
        <taxon>Pentapetalae</taxon>
        <taxon>rosids</taxon>
        <taxon>fabids</taxon>
        <taxon>Fabales</taxon>
        <taxon>Fabaceae</taxon>
        <taxon>Papilionoideae</taxon>
        <taxon>50 kb inversion clade</taxon>
        <taxon>NPAAA clade</taxon>
        <taxon>Hologalegina</taxon>
        <taxon>IRL clade</taxon>
        <taxon>Trifolieae</taxon>
        <taxon>Medicago</taxon>
    </lineage>
</organism>
<dbReference type="InterPro" id="IPR000157">
    <property type="entry name" value="TIR_dom"/>
</dbReference>
<dbReference type="EnsemblPlants" id="AET03767">
    <property type="protein sequence ID" value="AET03767"/>
    <property type="gene ID" value="MTR_8g075440"/>
</dbReference>
<dbReference type="Proteomes" id="UP000002051">
    <property type="component" value="Chromosome 8"/>
</dbReference>
<dbReference type="SUPFAM" id="SSF52540">
    <property type="entry name" value="P-loop containing nucleoside triphosphate hydrolases"/>
    <property type="match status" value="1"/>
</dbReference>
<reference evidence="6 9" key="2">
    <citation type="journal article" date="2014" name="BMC Genomics">
        <title>An improved genome release (version Mt4.0) for the model legume Medicago truncatula.</title>
        <authorList>
            <person name="Tang H."/>
            <person name="Krishnakumar V."/>
            <person name="Bidwell S."/>
            <person name="Rosen B."/>
            <person name="Chan A."/>
            <person name="Zhou S."/>
            <person name="Gentzbittel L."/>
            <person name="Childs K.L."/>
            <person name="Yandell M."/>
            <person name="Gundlach H."/>
            <person name="Mayer K.F."/>
            <person name="Schwartz D.C."/>
            <person name="Town C.D."/>
        </authorList>
    </citation>
    <scope>GENOME REANNOTATION</scope>
    <source>
        <strain evidence="8 9">cv. Jemalong A17</strain>
    </source>
</reference>
<evidence type="ECO:0000259" key="5">
    <source>
        <dbReference type="PROSITE" id="PS50104"/>
    </source>
</evidence>
<dbReference type="SMART" id="SM00382">
    <property type="entry name" value="AAA"/>
    <property type="match status" value="1"/>
</dbReference>
<dbReference type="EMBL" id="CM001224">
    <property type="protein sequence ID" value="AET03767.1"/>
    <property type="molecule type" value="Genomic_DNA"/>
</dbReference>
<dbReference type="SMART" id="SM00255">
    <property type="entry name" value="TIR"/>
    <property type="match status" value="1"/>
</dbReference>
<dbReference type="EMBL" id="PSQE01000008">
    <property type="protein sequence ID" value="RHN41964.1"/>
    <property type="molecule type" value="Genomic_DNA"/>
</dbReference>
<feature type="domain" description="TIR" evidence="5">
    <location>
        <begin position="18"/>
        <end position="184"/>
    </location>
</feature>
<keyword evidence="9" id="KW-1185">Reference proteome</keyword>
<keyword evidence="3" id="KW-0611">Plant defense</keyword>
<proteinExistence type="predicted"/>
<keyword evidence="7" id="KW-0378">Hydrolase</keyword>
<name>G7LC17_MEDTR</name>
<dbReference type="InterPro" id="IPR032675">
    <property type="entry name" value="LRR_dom_sf"/>
</dbReference>
<gene>
    <name evidence="8" type="primary">11440157</name>
    <name evidence="6" type="ordered locus">MTR_8g075440</name>
    <name evidence="7" type="ORF">MtrunA17_Chr8g0371711</name>
</gene>
<dbReference type="GO" id="GO:0016787">
    <property type="term" value="F:hydrolase activity"/>
    <property type="evidence" value="ECO:0007669"/>
    <property type="project" value="UniProtKB-KW"/>
</dbReference>
<evidence type="ECO:0000256" key="4">
    <source>
        <dbReference type="ARBA" id="ARBA00023027"/>
    </source>
</evidence>
<dbReference type="GO" id="GO:0043531">
    <property type="term" value="F:ADP binding"/>
    <property type="evidence" value="ECO:0007669"/>
    <property type="project" value="InterPro"/>
</dbReference>
<sequence length="1039" mass="118969">MAFRESSSSSSSFFSYGFTYDVFLSFRGLDTRYGFTGNLYKALYDKGIHTFIDDEELQRGHEITPSLLEAIEESRIAIIVLSKNYASSSFCLHELVKILDCIKGKGRLVWPIFYDVDPSDVRKQTGSYGEALAMLGERFNDNNLQIWKNALQQVANLSGWHFKIGDGYEYEFIGKIVEHVSKKMNRVALPVADYPVGLEPQVLEINSLLDIGSDDEVNMIGIHGSGGIGKTTLALAVYNLIADHFEALCFLENVRENSNKHGLQHLQKILLSETLGEKKIKLTSVKQGISIIKHRLQQKKVLLILDDVDKIEQLEALVGGFYWLGSGSRVIITTRDKHLLSSHGVKRTYEVNVLNEKDALRLLTWKAFKTEVFHPSYFDVLKRAVGYASGLPLALIVIGSNLFGKNIQEWESALHRYEIIPNKEIQNILKVSFDALEEDEKSVFLDMACIYIGKEYQLANMENMLYAHFDACMKYHIGVLVEKSLIKISWTGKYIVHDLIGDMAKEIVRLESPDEPGKRSRLWFHEDIIQVLEDNSGTSAIKSIYLMECDDEVELDESAFKNMKNLKTLIIKGGHFSKGPKHLPNSLRVVEWWNYPSEYFPYDFNPKKLAIFELPKSSLMSLKLTDLMKKFLNMKILNFDDAEFLTEIPDTSSLLNLELFSFKRCKNLTTIHESVGFLEKLKVLSAQGCRKLRKFPPIKLISLEELNVSFCTNLESFPEILGKMENMKNLVLEETSFKEMPNSFQNLTHLQTLQLRCCGVFKLPSCILTMPKLVEIIGWVSEGWQFPKSDEAEDKVSSMVPSNVESLRLTFCNLSDEFVPIILTWFVNVKELHLAHNNFTILPECIKECHLLRVLCVDECHYLQEVRGIAPNLKILYARGCKSLTCTEMFMNQELHEAGSTMFYLPRSRIPDWFEHCSSNGSSFFWFRNKFPAIALCLVPSSIFVESTIYPIVIINGNECKLDSRDRFPHLSVEPDHTYIFDLQMIKFEDNLDEALLEDEWNHVEIMYQGENNALVPIESGIHVFKQKCITDDIRFTDP</sequence>
<dbReference type="PRINTS" id="PR00364">
    <property type="entry name" value="DISEASERSIST"/>
</dbReference>
<dbReference type="eggNOG" id="ENOG502QQJE">
    <property type="taxonomic scope" value="Eukaryota"/>
</dbReference>
<evidence type="ECO:0000313" key="7">
    <source>
        <dbReference type="EMBL" id="RHN41964.1"/>
    </source>
</evidence>
<reference evidence="6 9" key="1">
    <citation type="journal article" date="2011" name="Nature">
        <title>The Medicago genome provides insight into the evolution of rhizobial symbioses.</title>
        <authorList>
            <person name="Young N.D."/>
            <person name="Debelle F."/>
            <person name="Oldroyd G.E."/>
            <person name="Geurts R."/>
            <person name="Cannon S.B."/>
            <person name="Udvardi M.K."/>
            <person name="Benedito V.A."/>
            <person name="Mayer K.F."/>
            <person name="Gouzy J."/>
            <person name="Schoof H."/>
            <person name="Van de Peer Y."/>
            <person name="Proost S."/>
            <person name="Cook D.R."/>
            <person name="Meyers B.C."/>
            <person name="Spannagl M."/>
            <person name="Cheung F."/>
            <person name="De Mita S."/>
            <person name="Krishnakumar V."/>
            <person name="Gundlach H."/>
            <person name="Zhou S."/>
            <person name="Mudge J."/>
            <person name="Bharti A.K."/>
            <person name="Murray J.D."/>
            <person name="Naoumkina M.A."/>
            <person name="Rosen B."/>
            <person name="Silverstein K.A."/>
            <person name="Tang H."/>
            <person name="Rombauts S."/>
            <person name="Zhao P.X."/>
            <person name="Zhou P."/>
            <person name="Barbe V."/>
            <person name="Bardou P."/>
            <person name="Bechner M."/>
            <person name="Bellec A."/>
            <person name="Berger A."/>
            <person name="Berges H."/>
            <person name="Bidwell S."/>
            <person name="Bisseling T."/>
            <person name="Choisne N."/>
            <person name="Couloux A."/>
            <person name="Denny R."/>
            <person name="Deshpande S."/>
            <person name="Dai X."/>
            <person name="Doyle J.J."/>
            <person name="Dudez A.M."/>
            <person name="Farmer A.D."/>
            <person name="Fouteau S."/>
            <person name="Franken C."/>
            <person name="Gibelin C."/>
            <person name="Gish J."/>
            <person name="Goldstein S."/>
            <person name="Gonzalez A.J."/>
            <person name="Green P.J."/>
            <person name="Hallab A."/>
            <person name="Hartog M."/>
            <person name="Hua A."/>
            <person name="Humphray S.J."/>
            <person name="Jeong D.H."/>
            <person name="Jing Y."/>
            <person name="Jocker A."/>
            <person name="Kenton S.M."/>
            <person name="Kim D.J."/>
            <person name="Klee K."/>
            <person name="Lai H."/>
            <person name="Lang C."/>
            <person name="Lin S."/>
            <person name="Macmil S.L."/>
            <person name="Magdelenat G."/>
            <person name="Matthews L."/>
            <person name="McCorrison J."/>
            <person name="Monaghan E.L."/>
            <person name="Mun J.H."/>
            <person name="Najar F.Z."/>
            <person name="Nicholson C."/>
            <person name="Noirot C."/>
            <person name="O'Bleness M."/>
            <person name="Paule C.R."/>
            <person name="Poulain J."/>
            <person name="Prion F."/>
            <person name="Qin B."/>
            <person name="Qu C."/>
            <person name="Retzel E.F."/>
            <person name="Riddle C."/>
            <person name="Sallet E."/>
            <person name="Samain S."/>
            <person name="Samson N."/>
            <person name="Sanders I."/>
            <person name="Saurat O."/>
            <person name="Scarpelli C."/>
            <person name="Schiex T."/>
            <person name="Segurens B."/>
            <person name="Severin A.J."/>
            <person name="Sherrier D.J."/>
            <person name="Shi R."/>
            <person name="Sims S."/>
            <person name="Singer S.R."/>
            <person name="Sinharoy S."/>
            <person name="Sterck L."/>
            <person name="Viollet A."/>
            <person name="Wang B.B."/>
            <person name="Wang K."/>
            <person name="Wang M."/>
            <person name="Wang X."/>
            <person name="Warfsmann J."/>
            <person name="Weissenbach J."/>
            <person name="White D.D."/>
            <person name="White J.D."/>
            <person name="Wiley G.B."/>
            <person name="Wincker P."/>
            <person name="Xing Y."/>
            <person name="Yang L."/>
            <person name="Yao Z."/>
            <person name="Ying F."/>
            <person name="Zhai J."/>
            <person name="Zhou L."/>
            <person name="Zuber A."/>
            <person name="Denarie J."/>
            <person name="Dixon R.A."/>
            <person name="May G.D."/>
            <person name="Schwartz D.C."/>
            <person name="Rogers J."/>
            <person name="Quetier F."/>
            <person name="Town C.D."/>
            <person name="Roe B.A."/>
        </authorList>
    </citation>
    <scope>NUCLEOTIDE SEQUENCE [LARGE SCALE GENOMIC DNA]</scope>
    <source>
        <strain evidence="6">A17</strain>
        <strain evidence="8 9">cv. Jemalong A17</strain>
    </source>
</reference>
<dbReference type="Pfam" id="PF23286">
    <property type="entry name" value="LRR_13"/>
    <property type="match status" value="1"/>
</dbReference>
<keyword evidence="1" id="KW-0433">Leucine-rich repeat</keyword>